<keyword evidence="4 7" id="KW-1133">Transmembrane helix</keyword>
<reference evidence="8" key="3">
    <citation type="submission" date="2025-09" db="UniProtKB">
        <authorList>
            <consortium name="Ensembl"/>
        </authorList>
    </citation>
    <scope>IDENTIFICATION</scope>
    <source>
        <strain evidence="8">Glennie</strain>
    </source>
</reference>
<protein>
    <recommendedName>
        <fullName evidence="10">Transmembrane protein 229A</fullName>
    </recommendedName>
</protein>
<comment type="subcellular location">
    <subcellularLocation>
        <location evidence="1">Membrane</location>
        <topology evidence="1">Multi-pass membrane protein</topology>
    </subcellularLocation>
</comment>
<dbReference type="Bgee" id="ENSOANG00000029438">
    <property type="expression patterns" value="Expressed in adult mammalian kidney and 5 other cell types or tissues"/>
</dbReference>
<evidence type="ECO:0000256" key="3">
    <source>
        <dbReference type="ARBA" id="ARBA00022692"/>
    </source>
</evidence>
<dbReference type="Proteomes" id="UP000002279">
    <property type="component" value="Chromosome 10"/>
</dbReference>
<dbReference type="AlphaFoldDB" id="K7EHR5"/>
<feature type="compositionally biased region" description="Low complexity" evidence="6">
    <location>
        <begin position="396"/>
        <end position="447"/>
    </location>
</feature>
<evidence type="ECO:0000256" key="6">
    <source>
        <dbReference type="SAM" id="MobiDB-lite"/>
    </source>
</evidence>
<dbReference type="PANTHER" id="PTHR31746">
    <property type="entry name" value="TRANSMEMBRANE PROTEIN 229 FAMILY MEMBER"/>
    <property type="match status" value="1"/>
</dbReference>
<evidence type="ECO:0000256" key="1">
    <source>
        <dbReference type="ARBA" id="ARBA00004141"/>
    </source>
</evidence>
<dbReference type="PANTHER" id="PTHR31746:SF2">
    <property type="entry name" value="TRANSMEMBRANE PROTEIN 229A"/>
    <property type="match status" value="1"/>
</dbReference>
<comment type="similarity">
    <text evidence="2">Belongs to the TMEM229 family.</text>
</comment>
<feature type="transmembrane region" description="Helical" evidence="7">
    <location>
        <begin position="501"/>
        <end position="521"/>
    </location>
</feature>
<name>K7EHR5_ORNAN</name>
<dbReference type="GeneTree" id="ENSGT00390000010899"/>
<proteinExistence type="inferred from homology"/>
<evidence type="ECO:0008006" key="10">
    <source>
        <dbReference type="Google" id="ProtNLM"/>
    </source>
</evidence>
<dbReference type="InParanoid" id="K7EHR5"/>
<feature type="region of interest" description="Disordered" evidence="6">
    <location>
        <begin position="29"/>
        <end position="48"/>
    </location>
</feature>
<keyword evidence="9" id="KW-1185">Reference proteome</keyword>
<reference evidence="8" key="2">
    <citation type="submission" date="2025-08" db="UniProtKB">
        <authorList>
            <consortium name="Ensembl"/>
        </authorList>
    </citation>
    <scope>IDENTIFICATION</scope>
    <source>
        <strain evidence="8">Glennie</strain>
    </source>
</reference>
<keyword evidence="5 7" id="KW-0472">Membrane</keyword>
<evidence type="ECO:0000313" key="8">
    <source>
        <dbReference type="Ensembl" id="ENSOANP00000033072.2"/>
    </source>
</evidence>
<dbReference type="OMA" id="WELGWGL"/>
<feature type="region of interest" description="Disordered" evidence="6">
    <location>
        <begin position="53"/>
        <end position="161"/>
    </location>
</feature>
<feature type="transmembrane region" description="Helical" evidence="7">
    <location>
        <begin position="533"/>
        <end position="552"/>
    </location>
</feature>
<keyword evidence="3 7" id="KW-0812">Transmembrane</keyword>
<reference evidence="8 9" key="1">
    <citation type="journal article" date="2008" name="Nature">
        <title>Genome analysis of the platypus reveals unique signatures of evolution.</title>
        <authorList>
            <person name="Warren W.C."/>
            <person name="Hillier L.W."/>
            <person name="Marshall Graves J.A."/>
            <person name="Birney E."/>
            <person name="Ponting C.P."/>
            <person name="Grutzner F."/>
            <person name="Belov K."/>
            <person name="Miller W."/>
            <person name="Clarke L."/>
            <person name="Chinwalla A.T."/>
            <person name="Yang S.P."/>
            <person name="Heger A."/>
            <person name="Locke D.P."/>
            <person name="Miethke P."/>
            <person name="Waters P.D."/>
            <person name="Veyrunes F."/>
            <person name="Fulton L."/>
            <person name="Fulton B."/>
            <person name="Graves T."/>
            <person name="Wallis J."/>
            <person name="Puente X.S."/>
            <person name="Lopez-Otin C."/>
            <person name="Ordonez G.R."/>
            <person name="Eichler E.E."/>
            <person name="Chen L."/>
            <person name="Cheng Z."/>
            <person name="Deakin J.E."/>
            <person name="Alsop A."/>
            <person name="Thompson K."/>
            <person name="Kirby P."/>
            <person name="Papenfuss A.T."/>
            <person name="Wakefield M.J."/>
            <person name="Olender T."/>
            <person name="Lancet D."/>
            <person name="Huttley G.A."/>
            <person name="Smit A.F."/>
            <person name="Pask A."/>
            <person name="Temple-Smith P."/>
            <person name="Batzer M.A."/>
            <person name="Walker J.A."/>
            <person name="Konkel M.K."/>
            <person name="Harris R.S."/>
            <person name="Whittington C.M."/>
            <person name="Wong E.S."/>
            <person name="Gemmell N.J."/>
            <person name="Buschiazzo E."/>
            <person name="Vargas Jentzsch I.M."/>
            <person name="Merkel A."/>
            <person name="Schmitz J."/>
            <person name="Zemann A."/>
            <person name="Churakov G."/>
            <person name="Kriegs J.O."/>
            <person name="Brosius J."/>
            <person name="Murchison E.P."/>
            <person name="Sachidanandam R."/>
            <person name="Smith C."/>
            <person name="Hannon G.J."/>
            <person name="Tsend-Ayush E."/>
            <person name="McMillan D."/>
            <person name="Attenborough R."/>
            <person name="Rens W."/>
            <person name="Ferguson-Smith M."/>
            <person name="Lefevre C.M."/>
            <person name="Sharp J.A."/>
            <person name="Nicholas K.R."/>
            <person name="Ray D.A."/>
            <person name="Kube M."/>
            <person name="Reinhardt R."/>
            <person name="Pringle T.H."/>
            <person name="Taylor J."/>
            <person name="Jones R.C."/>
            <person name="Nixon B."/>
            <person name="Dacheux J.L."/>
            <person name="Niwa H."/>
            <person name="Sekita Y."/>
            <person name="Huang X."/>
            <person name="Stark A."/>
            <person name="Kheradpour P."/>
            <person name="Kellis M."/>
            <person name="Flicek P."/>
            <person name="Chen Y."/>
            <person name="Webber C."/>
            <person name="Hardison R."/>
            <person name="Nelson J."/>
            <person name="Hallsworth-Pepin K."/>
            <person name="Delehaunty K."/>
            <person name="Markovic C."/>
            <person name="Minx P."/>
            <person name="Feng Y."/>
            <person name="Kremitzki C."/>
            <person name="Mitreva M."/>
            <person name="Glasscock J."/>
            <person name="Wylie T."/>
            <person name="Wohldmann P."/>
            <person name="Thiru P."/>
            <person name="Nhan M.N."/>
            <person name="Pohl C.S."/>
            <person name="Smith S.M."/>
            <person name="Hou S."/>
            <person name="Nefedov M."/>
            <person name="de Jong P.J."/>
            <person name="Renfree M.B."/>
            <person name="Mardis E.R."/>
            <person name="Wilson R.K."/>
        </authorList>
    </citation>
    <scope>NUCLEOTIDE SEQUENCE [LARGE SCALE GENOMIC DNA]</scope>
    <source>
        <strain evidence="8 9">Glennie</strain>
    </source>
</reference>
<feature type="compositionally biased region" description="Basic and acidic residues" evidence="6">
    <location>
        <begin position="9"/>
        <end position="19"/>
    </location>
</feature>
<dbReference type="FunCoup" id="K7EHR5">
    <property type="interactions" value="2"/>
</dbReference>
<dbReference type="HOGENOM" id="CLU_720705_0_0_1"/>
<evidence type="ECO:0000256" key="7">
    <source>
        <dbReference type="SAM" id="Phobius"/>
    </source>
</evidence>
<feature type="region of interest" description="Disordered" evidence="6">
    <location>
        <begin position="1"/>
        <end position="20"/>
    </location>
</feature>
<evidence type="ECO:0000256" key="5">
    <source>
        <dbReference type="ARBA" id="ARBA00023136"/>
    </source>
</evidence>
<evidence type="ECO:0000256" key="4">
    <source>
        <dbReference type="ARBA" id="ARBA00022989"/>
    </source>
</evidence>
<dbReference type="Ensembl" id="ENSOANT00000042318.2">
    <property type="protein sequence ID" value="ENSOANP00000033072.2"/>
    <property type="gene ID" value="ENSOANG00000029438.2"/>
</dbReference>
<feature type="region of interest" description="Disordered" evidence="6">
    <location>
        <begin position="317"/>
        <end position="458"/>
    </location>
</feature>
<feature type="compositionally biased region" description="Gly residues" evidence="6">
    <location>
        <begin position="34"/>
        <end position="43"/>
    </location>
</feature>
<dbReference type="GO" id="GO:0016020">
    <property type="term" value="C:membrane"/>
    <property type="evidence" value="ECO:0007669"/>
    <property type="project" value="UniProtKB-SubCell"/>
</dbReference>
<sequence>MGEVGAGRWKGELGPDRWGARWGWTVGRELGSWTGEGGAGGWTPGTVGLSEAVEPWEDEGGGGGGLVQRAGLLPAAGGSAAPSGSPLPSPLRERRRGGGRGAGTGRSSPGIPAPRRGQEPRARPAAHSMQRRGERRAEGAAGRPGPGGASRPPPGPPSAAQGPLLPAWMRLYFYGMHGLTLDVVLSAARRFGRRPDPRLLGFSSPYRCLLHSLTHLALERVYLQRGRCPAGPLAFHGLLFPSAHVGLQALAAGALRLLPGAGGAGGPGGPGGAGGGPADGPGPADLALQYGLALYLSQVFLKGFLSLQYTCPRPWQPAGVAPGAPPPGLGPQQQQQQQQPQLQQLHQQQDQPQQQLHQSQLQQLHQQQDQPQQQLHQSQLQQLHQQQDQPQHRLHQSQLQQLHQQPRHQPQLHQQQPQHQPQLHQQQPQLQPQLHQQQFQPQHQQQRPPRPAASTAPHEGLPGSLRFLFFGMHGFLDEIFFTFFFNVLGPGPGPARGHTSLWSFFMYGSCSFVVERLYFYLHRGRGWATWQRVPLYVLFIYTWELGWGLVLRGCGACSWDYSHYPLNFMGLITLVYLPGWVFLSVYQDLLSNVLWRVRCPPDPRVPPPQPTETGGPPC</sequence>
<evidence type="ECO:0000256" key="2">
    <source>
        <dbReference type="ARBA" id="ARBA00006371"/>
    </source>
</evidence>
<feature type="transmembrane region" description="Helical" evidence="7">
    <location>
        <begin position="564"/>
        <end position="586"/>
    </location>
</feature>
<accession>K7EHR5</accession>
<evidence type="ECO:0000313" key="9">
    <source>
        <dbReference type="Proteomes" id="UP000002279"/>
    </source>
</evidence>
<feature type="transmembrane region" description="Helical" evidence="7">
    <location>
        <begin position="467"/>
        <end position="489"/>
    </location>
</feature>
<feature type="compositionally biased region" description="Low complexity" evidence="6">
    <location>
        <begin position="70"/>
        <end position="86"/>
    </location>
</feature>
<feature type="compositionally biased region" description="Low complexity" evidence="6">
    <location>
        <begin position="331"/>
        <end position="389"/>
    </location>
</feature>
<organism evidence="8 9">
    <name type="scientific">Ornithorhynchus anatinus</name>
    <name type="common">Duckbill platypus</name>
    <dbReference type="NCBI Taxonomy" id="9258"/>
    <lineage>
        <taxon>Eukaryota</taxon>
        <taxon>Metazoa</taxon>
        <taxon>Chordata</taxon>
        <taxon>Craniata</taxon>
        <taxon>Vertebrata</taxon>
        <taxon>Euteleostomi</taxon>
        <taxon>Mammalia</taxon>
        <taxon>Monotremata</taxon>
        <taxon>Ornithorhynchidae</taxon>
        <taxon>Ornithorhynchus</taxon>
    </lineage>
</organism>